<dbReference type="Gene3D" id="3.80.10.10">
    <property type="entry name" value="Ribonuclease Inhibitor"/>
    <property type="match status" value="1"/>
</dbReference>
<dbReference type="OrthoDB" id="10442573at2759"/>
<keyword evidence="2" id="KW-1185">Reference proteome</keyword>
<proteinExistence type="predicted"/>
<protein>
    <recommendedName>
        <fullName evidence="3">F-box domain-containing protein</fullName>
    </recommendedName>
</protein>
<dbReference type="SUPFAM" id="SSF52058">
    <property type="entry name" value="L domain-like"/>
    <property type="match status" value="1"/>
</dbReference>
<gene>
    <name evidence="1" type="ORF">M427DRAFT_167039</name>
</gene>
<sequence>MIGGSSLIEREASEPSAALERINFFQDGHLLTVEADLVPSSHESSNWLRSKLLRGPPRTLPELVWKRICKFTEEERDLAALGSVCKVSWRPAIEGLWRHGQWRIDDTPKGRKRLQAFYDMDPTTKKLLRPPWVFVGRLPEPMTSILVELLSHFVAHVECWDIETAPNEVLVSLAAIMLPPENVTQLWISENDGRSSRWVNIVLRKCPKLRELQVYNATRALDLPPLEFLEDLALTVGTAWLRREIYTRIRGFQRLERLMIQGDVYEPADGKIEALHSLTRLKTLILGPNPSLSMAPDRIWPLLECVGPNLTTLGLSCISLGGFHGTFDDCARLRALCPQVRVLTLDSANIKWLSVSVEILLRFEHLRALSVLGSVMPYNAAERRVFEEVVKGKPLREFYFRWNSSEQVGGFVSGRTWYWLNWALKAK</sequence>
<evidence type="ECO:0000313" key="1">
    <source>
        <dbReference type="EMBL" id="KXS22205.1"/>
    </source>
</evidence>
<dbReference type="Proteomes" id="UP000070544">
    <property type="component" value="Unassembled WGS sequence"/>
</dbReference>
<organism evidence="1 2">
    <name type="scientific">Gonapodya prolifera (strain JEL478)</name>
    <name type="common">Monoblepharis prolifera</name>
    <dbReference type="NCBI Taxonomy" id="1344416"/>
    <lineage>
        <taxon>Eukaryota</taxon>
        <taxon>Fungi</taxon>
        <taxon>Fungi incertae sedis</taxon>
        <taxon>Chytridiomycota</taxon>
        <taxon>Chytridiomycota incertae sedis</taxon>
        <taxon>Monoblepharidomycetes</taxon>
        <taxon>Monoblepharidales</taxon>
        <taxon>Gonapodyaceae</taxon>
        <taxon>Gonapodya</taxon>
    </lineage>
</organism>
<dbReference type="AlphaFoldDB" id="A0A139B0I5"/>
<accession>A0A139B0I5</accession>
<evidence type="ECO:0008006" key="3">
    <source>
        <dbReference type="Google" id="ProtNLM"/>
    </source>
</evidence>
<reference evidence="1 2" key="1">
    <citation type="journal article" date="2015" name="Genome Biol. Evol.">
        <title>Phylogenomic analyses indicate that early fungi evolved digesting cell walls of algal ancestors of land plants.</title>
        <authorList>
            <person name="Chang Y."/>
            <person name="Wang S."/>
            <person name="Sekimoto S."/>
            <person name="Aerts A.L."/>
            <person name="Choi C."/>
            <person name="Clum A."/>
            <person name="LaButti K.M."/>
            <person name="Lindquist E.A."/>
            <person name="Yee Ngan C."/>
            <person name="Ohm R.A."/>
            <person name="Salamov A.A."/>
            <person name="Grigoriev I.V."/>
            <person name="Spatafora J.W."/>
            <person name="Berbee M.L."/>
        </authorList>
    </citation>
    <scope>NUCLEOTIDE SEQUENCE [LARGE SCALE GENOMIC DNA]</scope>
    <source>
        <strain evidence="1 2">JEL478</strain>
    </source>
</reference>
<evidence type="ECO:0000313" key="2">
    <source>
        <dbReference type="Proteomes" id="UP000070544"/>
    </source>
</evidence>
<name>A0A139B0I5_GONPJ</name>
<dbReference type="InterPro" id="IPR032675">
    <property type="entry name" value="LRR_dom_sf"/>
</dbReference>
<dbReference type="EMBL" id="KQ965731">
    <property type="protein sequence ID" value="KXS22205.1"/>
    <property type="molecule type" value="Genomic_DNA"/>
</dbReference>